<comment type="cofactor">
    <cofactor evidence="1">
        <name>FAD</name>
        <dbReference type="ChEBI" id="CHEBI:57692"/>
    </cofactor>
</comment>
<evidence type="ECO:0000256" key="1">
    <source>
        <dbReference type="ARBA" id="ARBA00001974"/>
    </source>
</evidence>
<dbReference type="SUPFAM" id="SSF54373">
    <property type="entry name" value="FAD-linked reductases, C-terminal domain"/>
    <property type="match status" value="1"/>
</dbReference>
<dbReference type="InterPro" id="IPR006076">
    <property type="entry name" value="FAD-dep_OxRdtase"/>
</dbReference>
<dbReference type="InterPro" id="IPR002204">
    <property type="entry name" value="3-OH-isobutyrate_DH-rel_CS"/>
</dbReference>
<keyword evidence="3" id="KW-0274">FAD</keyword>
<dbReference type="GO" id="GO:0008115">
    <property type="term" value="F:sarcosine oxidase activity"/>
    <property type="evidence" value="ECO:0007669"/>
    <property type="project" value="TreeGrafter"/>
</dbReference>
<proteinExistence type="predicted"/>
<dbReference type="AlphaFoldDB" id="A0A318LKV2"/>
<dbReference type="Pfam" id="PF01266">
    <property type="entry name" value="DAO"/>
    <property type="match status" value="1"/>
</dbReference>
<dbReference type="OrthoDB" id="9806452at2"/>
<protein>
    <submittedName>
        <fullName evidence="6">N-methyltryptophan oxidase</fullName>
    </submittedName>
</protein>
<keyword evidence="7" id="KW-1185">Reference proteome</keyword>
<dbReference type="Gene3D" id="3.30.9.10">
    <property type="entry name" value="D-Amino Acid Oxidase, subunit A, domain 2"/>
    <property type="match status" value="1"/>
</dbReference>
<reference evidence="6 7" key="1">
    <citation type="submission" date="2016-07" db="EMBL/GenBank/DDBJ databases">
        <title>Draft genome sequence of Prauserella sp. YIM 121212, isolated from alkaline soil.</title>
        <authorList>
            <person name="Ruckert C."/>
            <person name="Albersmeier A."/>
            <person name="Jiang C.-L."/>
            <person name="Jiang Y."/>
            <person name="Kalinowski J."/>
            <person name="Schneider O."/>
            <person name="Winkler A."/>
            <person name="Zotchev S.B."/>
        </authorList>
    </citation>
    <scope>NUCLEOTIDE SEQUENCE [LARGE SCALE GENOMIC DNA]</scope>
    <source>
        <strain evidence="6 7">YIM 121212</strain>
    </source>
</reference>
<dbReference type="PANTHER" id="PTHR10961:SF7">
    <property type="entry name" value="FAD DEPENDENT OXIDOREDUCTASE DOMAIN-CONTAINING PROTEIN"/>
    <property type="match status" value="1"/>
</dbReference>
<accession>A0A318LKV2</accession>
<organism evidence="6 7">
    <name type="scientific">Prauserella flavalba</name>
    <dbReference type="NCBI Taxonomy" id="1477506"/>
    <lineage>
        <taxon>Bacteria</taxon>
        <taxon>Bacillati</taxon>
        <taxon>Actinomycetota</taxon>
        <taxon>Actinomycetes</taxon>
        <taxon>Pseudonocardiales</taxon>
        <taxon>Pseudonocardiaceae</taxon>
        <taxon>Prauserella</taxon>
    </lineage>
</organism>
<dbReference type="PANTHER" id="PTHR10961">
    <property type="entry name" value="PEROXISOMAL SARCOSINE OXIDASE"/>
    <property type="match status" value="1"/>
</dbReference>
<dbReference type="GO" id="GO:0050660">
    <property type="term" value="F:flavin adenine dinucleotide binding"/>
    <property type="evidence" value="ECO:0007669"/>
    <property type="project" value="InterPro"/>
</dbReference>
<evidence type="ECO:0000256" key="4">
    <source>
        <dbReference type="ARBA" id="ARBA00023002"/>
    </source>
</evidence>
<dbReference type="InterPro" id="IPR036188">
    <property type="entry name" value="FAD/NAD-bd_sf"/>
</dbReference>
<dbReference type="Proteomes" id="UP000247892">
    <property type="component" value="Unassembled WGS sequence"/>
</dbReference>
<feature type="domain" description="FAD dependent oxidoreductase" evidence="5">
    <location>
        <begin position="5"/>
        <end position="356"/>
    </location>
</feature>
<evidence type="ECO:0000256" key="3">
    <source>
        <dbReference type="ARBA" id="ARBA00022827"/>
    </source>
</evidence>
<sequence>MTAYDVIVIGLGGMGSAAAFRLAERGQRVLGLERHEPVHTKGSSHGGSRITRQAYFEDPAYVPLLLRAHELWPRLEADAGLPIFTRCGGLMVGGPESRTVAGSVRSAEKWGLAHEILTAAEIRERFPTMRPAEGDIGLYEPGAGFVVPEASVTAHLRLAERAGADLRFTEPVLSWRDDGDGVRVTTPLGEYTAGRLVVCPGAWAPGLLADLGVTFTVERQVQYWFAPAGGAEPFAPERHPVYIWENEHGRQCYGFPAVDGEAKVAFFRGGLTCTPETIDRTVHPHEVDEMAAFAGARLPSLPGEFRRAATCMYTNTPDEHFVIARHPAHDNVVVACGFSGHGFKFVPVVGEVVADLVTDGATEHPIALFDPARLAGSRGAA</sequence>
<comment type="caution">
    <text evidence="6">The sequence shown here is derived from an EMBL/GenBank/DDBJ whole genome shotgun (WGS) entry which is preliminary data.</text>
</comment>
<dbReference type="NCBIfam" id="NF008425">
    <property type="entry name" value="PRK11259.1"/>
    <property type="match status" value="1"/>
</dbReference>
<dbReference type="SUPFAM" id="SSF51905">
    <property type="entry name" value="FAD/NAD(P)-binding domain"/>
    <property type="match status" value="1"/>
</dbReference>
<dbReference type="Gene3D" id="3.50.50.60">
    <property type="entry name" value="FAD/NAD(P)-binding domain"/>
    <property type="match status" value="1"/>
</dbReference>
<dbReference type="InterPro" id="IPR045170">
    <property type="entry name" value="MTOX"/>
</dbReference>
<gene>
    <name evidence="6" type="ORF">BA062_16295</name>
</gene>
<evidence type="ECO:0000256" key="2">
    <source>
        <dbReference type="ARBA" id="ARBA00022630"/>
    </source>
</evidence>
<dbReference type="EMBL" id="MASU01000006">
    <property type="protein sequence ID" value="PXY33796.1"/>
    <property type="molecule type" value="Genomic_DNA"/>
</dbReference>
<keyword evidence="2" id="KW-0285">Flavoprotein</keyword>
<dbReference type="PROSITE" id="PS00895">
    <property type="entry name" value="3_HYDROXYISOBUT_DH"/>
    <property type="match status" value="1"/>
</dbReference>
<evidence type="ECO:0000313" key="7">
    <source>
        <dbReference type="Proteomes" id="UP000247892"/>
    </source>
</evidence>
<name>A0A318LKV2_9PSEU</name>
<dbReference type="RefSeq" id="WP_110337606.1">
    <property type="nucleotide sequence ID" value="NZ_JBHVKT010000015.1"/>
</dbReference>
<evidence type="ECO:0000259" key="5">
    <source>
        <dbReference type="Pfam" id="PF01266"/>
    </source>
</evidence>
<keyword evidence="4" id="KW-0560">Oxidoreductase</keyword>
<evidence type="ECO:0000313" key="6">
    <source>
        <dbReference type="EMBL" id="PXY33796.1"/>
    </source>
</evidence>